<evidence type="ECO:0000256" key="6">
    <source>
        <dbReference type="ARBA" id="ARBA00023008"/>
    </source>
</evidence>
<keyword evidence="4 7" id="KW-0801">TPQ</keyword>
<dbReference type="Gene3D" id="2.70.98.20">
    <property type="entry name" value="Copper amine oxidase, catalytic domain"/>
    <property type="match status" value="1"/>
</dbReference>
<organism evidence="14 15">
    <name type="scientific">Rhodotorula diobovata</name>
    <dbReference type="NCBI Taxonomy" id="5288"/>
    <lineage>
        <taxon>Eukaryota</taxon>
        <taxon>Fungi</taxon>
        <taxon>Dikarya</taxon>
        <taxon>Basidiomycota</taxon>
        <taxon>Pucciniomycotina</taxon>
        <taxon>Microbotryomycetes</taxon>
        <taxon>Sporidiobolales</taxon>
        <taxon>Sporidiobolaceae</taxon>
        <taxon>Rhodotorula</taxon>
    </lineage>
</organism>
<dbReference type="Pfam" id="PF01179">
    <property type="entry name" value="Cu_amine_oxid"/>
    <property type="match status" value="1"/>
</dbReference>
<evidence type="ECO:0000256" key="3">
    <source>
        <dbReference type="ARBA" id="ARBA00022723"/>
    </source>
</evidence>
<evidence type="ECO:0000313" key="14">
    <source>
        <dbReference type="EMBL" id="TNY19339.1"/>
    </source>
</evidence>
<keyword evidence="5 9" id="KW-0560">Oxidoreductase</keyword>
<feature type="chain" id="PRO_5023106300" description="Amine oxidase" evidence="10">
    <location>
        <begin position="21"/>
        <end position="801"/>
    </location>
</feature>
<dbReference type="Pfam" id="PF02727">
    <property type="entry name" value="Cu_amine_oxidN2"/>
    <property type="match status" value="1"/>
</dbReference>
<dbReference type="PANTHER" id="PTHR10638:SF20">
    <property type="entry name" value="AMINE OXIDASE"/>
    <property type="match status" value="1"/>
</dbReference>
<feature type="active site" description="Proton acceptor" evidence="7">
    <location>
        <position position="402"/>
    </location>
</feature>
<dbReference type="PANTHER" id="PTHR10638">
    <property type="entry name" value="COPPER AMINE OXIDASE"/>
    <property type="match status" value="1"/>
</dbReference>
<feature type="active site" description="Schiff-base intermediate with substrate; via topaquinone" evidence="7">
    <location>
        <position position="483"/>
    </location>
</feature>
<dbReference type="GO" id="GO:0048038">
    <property type="term" value="F:quinone binding"/>
    <property type="evidence" value="ECO:0007669"/>
    <property type="project" value="InterPro"/>
</dbReference>
<evidence type="ECO:0000313" key="15">
    <source>
        <dbReference type="Proteomes" id="UP000311382"/>
    </source>
</evidence>
<evidence type="ECO:0000256" key="4">
    <source>
        <dbReference type="ARBA" id="ARBA00022772"/>
    </source>
</evidence>
<feature type="domain" description="DUF1965" evidence="13">
    <location>
        <begin position="248"/>
        <end position="316"/>
    </location>
</feature>
<comment type="similarity">
    <text evidence="2 9">Belongs to the copper/topaquinone oxidase family.</text>
</comment>
<evidence type="ECO:0000256" key="7">
    <source>
        <dbReference type="PIRSR" id="PIRSR600269-50"/>
    </source>
</evidence>
<feature type="domain" description="Copper amine oxidase N2-terminal" evidence="12">
    <location>
        <begin position="84"/>
        <end position="161"/>
    </location>
</feature>
<dbReference type="GO" id="GO:0005507">
    <property type="term" value="F:copper ion binding"/>
    <property type="evidence" value="ECO:0007669"/>
    <property type="project" value="InterPro"/>
</dbReference>
<dbReference type="InterPro" id="IPR016182">
    <property type="entry name" value="Cu_amine_oxidase_N-reg"/>
</dbReference>
<evidence type="ECO:0000256" key="9">
    <source>
        <dbReference type="RuleBase" id="RU000672"/>
    </source>
</evidence>
<dbReference type="SUPFAM" id="SSF54416">
    <property type="entry name" value="Amine oxidase N-terminal region"/>
    <property type="match status" value="2"/>
</dbReference>
<gene>
    <name evidence="14" type="ORF">DMC30DRAFT_417996</name>
</gene>
<dbReference type="GO" id="GO:0008131">
    <property type="term" value="F:primary methylamine oxidase activity"/>
    <property type="evidence" value="ECO:0007669"/>
    <property type="project" value="InterPro"/>
</dbReference>
<dbReference type="InterPro" id="IPR000269">
    <property type="entry name" value="Cu_amine_oxidase"/>
</dbReference>
<evidence type="ECO:0000259" key="11">
    <source>
        <dbReference type="Pfam" id="PF01179"/>
    </source>
</evidence>
<comment type="PTM">
    <text evidence="8 9">Topaquinone (TPQ) is generated by copper-dependent autoxidation of a specific tyrosyl residue.</text>
</comment>
<dbReference type="InterPro" id="IPR015798">
    <property type="entry name" value="Cu_amine_oxidase_C"/>
</dbReference>
<feature type="signal peptide" evidence="10">
    <location>
        <begin position="1"/>
        <end position="20"/>
    </location>
</feature>
<reference evidence="14 15" key="1">
    <citation type="submission" date="2019-03" db="EMBL/GenBank/DDBJ databases">
        <title>Rhodosporidium diobovatum UCD-FST 08-225 genome sequencing, assembly, and annotation.</title>
        <authorList>
            <person name="Fakankun I.U."/>
            <person name="Fristensky B."/>
            <person name="Levin D.B."/>
        </authorList>
    </citation>
    <scope>NUCLEOTIDE SEQUENCE [LARGE SCALE GENOMIC DNA]</scope>
    <source>
        <strain evidence="14 15">UCD-FST 08-225</strain>
    </source>
</reference>
<dbReference type="EC" id="1.4.3.-" evidence="9"/>
<dbReference type="InterPro" id="IPR015328">
    <property type="entry name" value="DUF1965"/>
</dbReference>
<dbReference type="STRING" id="5288.A0A5C5FSN8"/>
<evidence type="ECO:0000256" key="5">
    <source>
        <dbReference type="ARBA" id="ARBA00023002"/>
    </source>
</evidence>
<comment type="cofactor">
    <cofactor evidence="9">
        <name>Cu cation</name>
        <dbReference type="ChEBI" id="CHEBI:23378"/>
    </cofactor>
    <text evidence="9">Contains 1 topaquinone per subunit.</text>
</comment>
<comment type="caution">
    <text evidence="14">The sequence shown here is derived from an EMBL/GenBank/DDBJ whole genome shotgun (WGS) entry which is preliminary data.</text>
</comment>
<evidence type="ECO:0000256" key="10">
    <source>
        <dbReference type="SAM" id="SignalP"/>
    </source>
</evidence>
<keyword evidence="6 9" id="KW-0186">Copper</keyword>
<keyword evidence="3 9" id="KW-0479">Metal-binding</keyword>
<feature type="domain" description="Copper amine oxidase catalytic" evidence="11">
    <location>
        <begin position="329"/>
        <end position="730"/>
    </location>
</feature>
<dbReference type="EMBL" id="SOZI01000099">
    <property type="protein sequence ID" value="TNY19339.1"/>
    <property type="molecule type" value="Genomic_DNA"/>
</dbReference>
<dbReference type="SUPFAM" id="SSF49998">
    <property type="entry name" value="Amine oxidase catalytic domain"/>
    <property type="match status" value="1"/>
</dbReference>
<dbReference type="InterPro" id="IPR036460">
    <property type="entry name" value="Cu_amine_oxidase_C_sf"/>
</dbReference>
<name>A0A5C5FSN8_9BASI</name>
<dbReference type="OrthoDB" id="3341590at2759"/>
<dbReference type="GO" id="GO:0005886">
    <property type="term" value="C:plasma membrane"/>
    <property type="evidence" value="ECO:0007669"/>
    <property type="project" value="TreeGrafter"/>
</dbReference>
<accession>A0A5C5FSN8</accession>
<dbReference type="GO" id="GO:0009308">
    <property type="term" value="P:amine metabolic process"/>
    <property type="evidence" value="ECO:0007669"/>
    <property type="project" value="UniProtKB-UniRule"/>
</dbReference>
<evidence type="ECO:0000259" key="12">
    <source>
        <dbReference type="Pfam" id="PF02727"/>
    </source>
</evidence>
<dbReference type="InterPro" id="IPR015800">
    <property type="entry name" value="Cu_amine_oxidase_N2"/>
</dbReference>
<keyword evidence="15" id="KW-1185">Reference proteome</keyword>
<feature type="modified residue" description="2',4',5'-topaquinone" evidence="8">
    <location>
        <position position="483"/>
    </location>
</feature>
<keyword evidence="10" id="KW-0732">Signal</keyword>
<comment type="cofactor">
    <cofactor evidence="1">
        <name>Cu cation</name>
        <dbReference type="ChEBI" id="CHEBI:23378"/>
    </cofactor>
</comment>
<evidence type="ECO:0000256" key="8">
    <source>
        <dbReference type="PIRSR" id="PIRSR600269-51"/>
    </source>
</evidence>
<dbReference type="Pfam" id="PF09248">
    <property type="entry name" value="DUF1965"/>
    <property type="match status" value="1"/>
</dbReference>
<dbReference type="AlphaFoldDB" id="A0A5C5FSN8"/>
<dbReference type="PRINTS" id="PR00766">
    <property type="entry name" value="CUDAOXIDASE"/>
</dbReference>
<evidence type="ECO:0000259" key="13">
    <source>
        <dbReference type="Pfam" id="PF09248"/>
    </source>
</evidence>
<dbReference type="Gene3D" id="3.10.450.40">
    <property type="match status" value="2"/>
</dbReference>
<sequence>MRATAALALGAALAASSALAAPSPKYQYMKNRFVSQPLANFKADKAPHWNTSSYNLTQVPEAPTVKVPHRNIWAGLTNAEAAYVVAFLHNQTELNLTAAADAGAWDNLISTVDLLAPNKTDALTFMAGGPEPPRYAYATIMFNTVEEPYLEDYIIGPLGSPNETTYGPYSFTTTKGTSRVRNFDADEDRTYEFFSATAATCDDIFEDLIGAPSGEYDLWGIDPLWHEEGRVISWVGAWGRPTSVFDGQTLLPQGIYMKFDITGRDPAGWKFLGWLHNAVYYPTTDDFRTAYSKGLLEKTTRNDGMNSTWIGTDRRGPELPYDTRPPPMQIAPGGQRFAIDEENSYVEWMDFSFYWSFRRDTGIRLWDIKYKGKKIMHELGLDEALAHYAGNDPVQSGTSYLDTYYGFGPYAFELISGYDCPSYAKFVNSTFHSNEISTTHRRSICFYEHDAGFPMQRHTNGQYAAARKNTVFTVKSVSTVGNYDYSFLYSFHLDGSLSVEVMASGYIQSAYYAANGEYGYHIKDGLSGSMHDHVLNWKMDMDVLGTSNTVGFHTVSPATVKYDWSPVPRNTMHLVRSELENENNATLHWAENGKTMVLIYNKDEKNKFGEERAWRIMPHVGGAGMYSTIQNSSNAGPAMNFAKAPLFVTKHKDSEAHSAHPNSAYDPFNPIIDFSKYLDGEDLVQEDLVLWFNLGMHHVPHTGDLGNTVHQTAHAGIIVSPHNYLEEDPSSQSSQMVRLVYNTSTGDSFVEEVLQFGGQTATGLYNLTAAKPDYYAYEGDVNTRKFPYDPTDPYDETAAIV</sequence>
<evidence type="ECO:0000256" key="2">
    <source>
        <dbReference type="ARBA" id="ARBA00007983"/>
    </source>
</evidence>
<evidence type="ECO:0000256" key="1">
    <source>
        <dbReference type="ARBA" id="ARBA00001935"/>
    </source>
</evidence>
<dbReference type="Proteomes" id="UP000311382">
    <property type="component" value="Unassembled WGS sequence"/>
</dbReference>
<protein>
    <recommendedName>
        <fullName evidence="9">Amine oxidase</fullName>
        <ecNumber evidence="9">1.4.3.-</ecNumber>
    </recommendedName>
</protein>
<proteinExistence type="inferred from homology"/>